<gene>
    <name evidence="3" type="ORF">EPUS_05363</name>
</gene>
<evidence type="ECO:0000313" key="4">
    <source>
        <dbReference type="Proteomes" id="UP000019373"/>
    </source>
</evidence>
<feature type="region of interest" description="Disordered" evidence="1">
    <location>
        <begin position="1"/>
        <end position="40"/>
    </location>
</feature>
<feature type="region of interest" description="Disordered" evidence="1">
    <location>
        <begin position="140"/>
        <end position="169"/>
    </location>
</feature>
<dbReference type="AlphaFoldDB" id="U1HTL0"/>
<name>U1HTL0_ENDPU</name>
<evidence type="ECO:0000313" key="3">
    <source>
        <dbReference type="EMBL" id="ERF73940.1"/>
    </source>
</evidence>
<dbReference type="RefSeq" id="XP_007800410.1">
    <property type="nucleotide sequence ID" value="XM_007802219.1"/>
</dbReference>
<evidence type="ECO:0000256" key="1">
    <source>
        <dbReference type="SAM" id="MobiDB-lite"/>
    </source>
</evidence>
<reference evidence="4" key="1">
    <citation type="journal article" date="2014" name="BMC Genomics">
        <title>Genome characteristics reveal the impact of lichenization on lichen-forming fungus Endocarpon pusillum Hedwig (Verrucariales, Ascomycota).</title>
        <authorList>
            <person name="Wang Y.-Y."/>
            <person name="Liu B."/>
            <person name="Zhang X.-Y."/>
            <person name="Zhou Q.-M."/>
            <person name="Zhang T."/>
            <person name="Li H."/>
            <person name="Yu Y.-F."/>
            <person name="Zhang X.-L."/>
            <person name="Hao X.-Y."/>
            <person name="Wang M."/>
            <person name="Wang L."/>
            <person name="Wei J.-C."/>
        </authorList>
    </citation>
    <scope>NUCLEOTIDE SEQUENCE [LARGE SCALE GENOMIC DNA]</scope>
    <source>
        <strain evidence="4">Z07020 / HMAS-L-300199</strain>
    </source>
</reference>
<feature type="compositionally biased region" description="Low complexity" evidence="1">
    <location>
        <begin position="140"/>
        <end position="159"/>
    </location>
</feature>
<dbReference type="HOGENOM" id="CLU_918374_0_0_1"/>
<organism evidence="3 4">
    <name type="scientific">Endocarpon pusillum (strain Z07020 / HMAS-L-300199)</name>
    <name type="common">Lichen-forming fungus</name>
    <dbReference type="NCBI Taxonomy" id="1263415"/>
    <lineage>
        <taxon>Eukaryota</taxon>
        <taxon>Fungi</taxon>
        <taxon>Dikarya</taxon>
        <taxon>Ascomycota</taxon>
        <taxon>Pezizomycotina</taxon>
        <taxon>Eurotiomycetes</taxon>
        <taxon>Chaetothyriomycetidae</taxon>
        <taxon>Verrucariales</taxon>
        <taxon>Verrucariaceae</taxon>
        <taxon>Endocarpon</taxon>
    </lineage>
</organism>
<dbReference type="Proteomes" id="UP000019373">
    <property type="component" value="Unassembled WGS sequence"/>
</dbReference>
<keyword evidence="4" id="KW-1185">Reference proteome</keyword>
<keyword evidence="2" id="KW-0472">Membrane</keyword>
<feature type="transmembrane region" description="Helical" evidence="2">
    <location>
        <begin position="91"/>
        <end position="116"/>
    </location>
</feature>
<dbReference type="eggNOG" id="ENOG502T33Q">
    <property type="taxonomic scope" value="Eukaryota"/>
</dbReference>
<proteinExistence type="predicted"/>
<protein>
    <submittedName>
        <fullName evidence="3">Uncharacterized protein</fullName>
    </submittedName>
</protein>
<keyword evidence="2" id="KW-1133">Transmembrane helix</keyword>
<dbReference type="OrthoDB" id="5426896at2759"/>
<accession>U1HTL0</accession>
<sequence>MSYLEKDVSGPVPVDDGQRAENAPIALPSDSGLHVHHGSDHDARQARGASALISPLYTVQPETSFPVVTDAPSGPLPKRAQRICGLRRRTFWILVILSSVVIVGAAVGGGVGGTMARRYADQIRTPSLITTPGIIITNTSSSTTSSIPTSSVQSSNTSIPPTPLASSSTNPRMEFSMQIWEEPAFGGRSQIFYAPGSYQTAFLARSYMWRPGQFDLDTMQVCSMAYCFGSNQLGWRGSTETEQPGFPQNASWGADNIVIACADSFLAPPCPGPLALSSFYTVPVIETATGDSAVPSSTTTSIL</sequence>
<dbReference type="EMBL" id="KE720913">
    <property type="protein sequence ID" value="ERF73940.1"/>
    <property type="molecule type" value="Genomic_DNA"/>
</dbReference>
<evidence type="ECO:0000256" key="2">
    <source>
        <dbReference type="SAM" id="Phobius"/>
    </source>
</evidence>
<keyword evidence="2" id="KW-0812">Transmembrane</keyword>
<dbReference type="GeneID" id="19240316"/>